<dbReference type="InterPro" id="IPR000629">
    <property type="entry name" value="RNA-helicase_DEAD-box_CS"/>
</dbReference>
<dbReference type="InterPro" id="IPR027417">
    <property type="entry name" value="P-loop_NTPase"/>
</dbReference>
<dbReference type="CDD" id="cd18787">
    <property type="entry name" value="SF2_C_DEAD"/>
    <property type="match status" value="1"/>
</dbReference>
<name>A0A5C6UMV7_9SPHN</name>
<dbReference type="InterPro" id="IPR050079">
    <property type="entry name" value="DEAD_box_RNA_helicase"/>
</dbReference>
<keyword evidence="2 6" id="KW-0378">Hydrolase</keyword>
<evidence type="ECO:0000256" key="4">
    <source>
        <dbReference type="ARBA" id="ARBA00022840"/>
    </source>
</evidence>
<dbReference type="InterPro" id="IPR011545">
    <property type="entry name" value="DEAD/DEAH_box_helicase_dom"/>
</dbReference>
<evidence type="ECO:0000259" key="9">
    <source>
        <dbReference type="PROSITE" id="PS51194"/>
    </source>
</evidence>
<evidence type="ECO:0000256" key="1">
    <source>
        <dbReference type="ARBA" id="ARBA00022741"/>
    </source>
</evidence>
<dbReference type="CDD" id="cd12252">
    <property type="entry name" value="RRM_DbpA"/>
    <property type="match status" value="1"/>
</dbReference>
<dbReference type="GO" id="GO:0003724">
    <property type="term" value="F:RNA helicase activity"/>
    <property type="evidence" value="ECO:0007669"/>
    <property type="project" value="UniProtKB-ARBA"/>
</dbReference>
<comment type="caution">
    <text evidence="10">The sequence shown here is derived from an EMBL/GenBank/DDBJ whole genome shotgun (WGS) entry which is preliminary data.</text>
</comment>
<evidence type="ECO:0000313" key="11">
    <source>
        <dbReference type="Proteomes" id="UP000321129"/>
    </source>
</evidence>
<keyword evidence="4 6" id="KW-0067">ATP-binding</keyword>
<dbReference type="InterPro" id="IPR014001">
    <property type="entry name" value="Helicase_ATP-bd"/>
</dbReference>
<reference evidence="10 11" key="1">
    <citation type="submission" date="2019-08" db="EMBL/GenBank/DDBJ databases">
        <title>Sphingorhabdus soil sp. nov., isolated from arctic soil.</title>
        <authorList>
            <person name="Liu Y."/>
        </authorList>
    </citation>
    <scope>NUCLEOTIDE SEQUENCE [LARGE SCALE GENOMIC DNA]</scope>
    <source>
        <strain evidence="10 11">D-2Q-5-6</strain>
    </source>
</reference>
<dbReference type="OrthoDB" id="9805696at2"/>
<dbReference type="RefSeq" id="WP_147122273.1">
    <property type="nucleotide sequence ID" value="NZ_VOPY01000001.1"/>
</dbReference>
<dbReference type="PANTHER" id="PTHR47959">
    <property type="entry name" value="ATP-DEPENDENT RNA HELICASE RHLE-RELATED"/>
    <property type="match status" value="1"/>
</dbReference>
<dbReference type="PROSITE" id="PS00039">
    <property type="entry name" value="DEAD_ATP_HELICASE"/>
    <property type="match status" value="1"/>
</dbReference>
<gene>
    <name evidence="10" type="ORF">FSZ31_06165</name>
</gene>
<feature type="domain" description="Helicase C-terminal" evidence="9">
    <location>
        <begin position="229"/>
        <end position="385"/>
    </location>
</feature>
<dbReference type="Gene3D" id="3.40.50.300">
    <property type="entry name" value="P-loop containing nucleotide triphosphate hydrolases"/>
    <property type="match status" value="2"/>
</dbReference>
<evidence type="ECO:0000256" key="7">
    <source>
        <dbReference type="SAM" id="MobiDB-lite"/>
    </source>
</evidence>
<proteinExistence type="inferred from homology"/>
<feature type="domain" description="Helicase ATP-binding" evidence="8">
    <location>
        <begin position="30"/>
        <end position="206"/>
    </location>
</feature>
<keyword evidence="1 6" id="KW-0547">Nucleotide-binding</keyword>
<feature type="region of interest" description="Disordered" evidence="7">
    <location>
        <begin position="526"/>
        <end position="690"/>
    </location>
</feature>
<evidence type="ECO:0000259" key="8">
    <source>
        <dbReference type="PROSITE" id="PS51192"/>
    </source>
</evidence>
<keyword evidence="3 6" id="KW-0347">Helicase</keyword>
<dbReference type="InterPro" id="IPR005580">
    <property type="entry name" value="DbpA/CsdA_RNA-bd_dom"/>
</dbReference>
<feature type="compositionally biased region" description="Basic and acidic residues" evidence="7">
    <location>
        <begin position="558"/>
        <end position="606"/>
    </location>
</feature>
<dbReference type="EMBL" id="VOPY01000001">
    <property type="protein sequence ID" value="TXC74279.1"/>
    <property type="molecule type" value="Genomic_DNA"/>
</dbReference>
<protein>
    <submittedName>
        <fullName evidence="10">DEAD/DEAH box helicase</fullName>
    </submittedName>
</protein>
<comment type="similarity">
    <text evidence="5 6">Belongs to the DEAD box helicase family.</text>
</comment>
<dbReference type="GO" id="GO:0016787">
    <property type="term" value="F:hydrolase activity"/>
    <property type="evidence" value="ECO:0007669"/>
    <property type="project" value="UniProtKB-KW"/>
</dbReference>
<dbReference type="SMART" id="SM00487">
    <property type="entry name" value="DEXDc"/>
    <property type="match status" value="1"/>
</dbReference>
<dbReference type="InterPro" id="IPR012677">
    <property type="entry name" value="Nucleotide-bd_a/b_plait_sf"/>
</dbReference>
<evidence type="ECO:0000256" key="3">
    <source>
        <dbReference type="ARBA" id="ARBA00022806"/>
    </source>
</evidence>
<dbReference type="CDD" id="cd00268">
    <property type="entry name" value="DEADc"/>
    <property type="match status" value="1"/>
</dbReference>
<dbReference type="GO" id="GO:0003676">
    <property type="term" value="F:nucleic acid binding"/>
    <property type="evidence" value="ECO:0007669"/>
    <property type="project" value="InterPro"/>
</dbReference>
<accession>A0A5C6UMV7</accession>
<evidence type="ECO:0000256" key="6">
    <source>
        <dbReference type="RuleBase" id="RU000492"/>
    </source>
</evidence>
<dbReference type="GO" id="GO:0005524">
    <property type="term" value="F:ATP binding"/>
    <property type="evidence" value="ECO:0007669"/>
    <property type="project" value="UniProtKB-KW"/>
</dbReference>
<organism evidence="10 11">
    <name type="scientific">Flavisphingopyxis soli</name>
    <dbReference type="NCBI Taxonomy" id="2601267"/>
    <lineage>
        <taxon>Bacteria</taxon>
        <taxon>Pseudomonadati</taxon>
        <taxon>Pseudomonadota</taxon>
        <taxon>Alphaproteobacteria</taxon>
        <taxon>Sphingomonadales</taxon>
        <taxon>Sphingopyxidaceae</taxon>
        <taxon>Flavisphingopyxis</taxon>
    </lineage>
</organism>
<dbReference type="Gene3D" id="3.30.70.330">
    <property type="match status" value="1"/>
</dbReference>
<dbReference type="PANTHER" id="PTHR47959:SF1">
    <property type="entry name" value="ATP-DEPENDENT RNA HELICASE DBPA"/>
    <property type="match status" value="1"/>
</dbReference>
<dbReference type="Pfam" id="PF00270">
    <property type="entry name" value="DEAD"/>
    <property type="match status" value="1"/>
</dbReference>
<dbReference type="PROSITE" id="PS51194">
    <property type="entry name" value="HELICASE_CTER"/>
    <property type="match status" value="1"/>
</dbReference>
<sequence length="690" mass="74928">MPFSSLPPFLAEALAARGYEAPTAVQAAVLEDQASGRDLIVSAQTGSGKTVAFGLAMAPDLLNDAGTMPAAGAPLALAIAPTRELALQVSRELAWLYAKAGARIATCVGGMDASKERRALSQGVHIVVGTPGRLRDHLERGALVLTNLKAIILDEADEMLDMGFRDDLEEILDATPDARRTLLFSATMPRPIVALAKRYQRDALRISTVGDDRGHGDIAYQAMTVAPAEIEHAVVNLLRFHEAETAMLFCATRDNVRRLHATLQERGFAVVALSGEHSQSERNQALQALRDRRARVCVATDVASRGIDLPSLSLVVHVEIPRDAEILQHRSGRTGRAGKKGTAVLIVPYPRRKRVEGMLRGAKINAEWIDPPTREAIQIQDRERLIEALLAPVEYDDEDRVLAQRLIAERSPEDIAAALVHAHRAAMPQPEKLIENTPEAHRAKQAETHRPGFEDVVWFRLDIGRRQNADPRWILPILCRRGHITRDSIGAIRIGANETHFQVPRAAAAKFADALARTANIEGEEESGILIEASPDGPAYRGRDNEGGGRSARPAPPRSDRRPSAPRSDHRAAAPRGEHRPAPRAARPERDDRPARTPDRAPDRAPVRAPARSTERSDHAPTAARKTMRPVTGADGKPPAPQRDYAAKRPFKGKGPGGKLGGKSGGKFAGKRSDGSGKMFRKPSGPKPTR</sequence>
<dbReference type="InterPro" id="IPR001650">
    <property type="entry name" value="Helicase_C-like"/>
</dbReference>
<dbReference type="AlphaFoldDB" id="A0A5C6UMV7"/>
<evidence type="ECO:0000256" key="2">
    <source>
        <dbReference type="ARBA" id="ARBA00022801"/>
    </source>
</evidence>
<dbReference type="SMART" id="SM00490">
    <property type="entry name" value="HELICc"/>
    <property type="match status" value="1"/>
</dbReference>
<feature type="compositionally biased region" description="Gly residues" evidence="7">
    <location>
        <begin position="654"/>
        <end position="668"/>
    </location>
</feature>
<dbReference type="GO" id="GO:0005829">
    <property type="term" value="C:cytosol"/>
    <property type="evidence" value="ECO:0007669"/>
    <property type="project" value="TreeGrafter"/>
</dbReference>
<dbReference type="Proteomes" id="UP000321129">
    <property type="component" value="Unassembled WGS sequence"/>
</dbReference>
<evidence type="ECO:0000313" key="10">
    <source>
        <dbReference type="EMBL" id="TXC74279.1"/>
    </source>
</evidence>
<dbReference type="InterPro" id="IPR044742">
    <property type="entry name" value="DEAD/DEAH_RhlB"/>
</dbReference>
<dbReference type="SUPFAM" id="SSF52540">
    <property type="entry name" value="P-loop containing nucleoside triphosphate hydrolases"/>
    <property type="match status" value="1"/>
</dbReference>
<keyword evidence="11" id="KW-1185">Reference proteome</keyword>
<evidence type="ECO:0000256" key="5">
    <source>
        <dbReference type="ARBA" id="ARBA00038437"/>
    </source>
</evidence>
<dbReference type="PROSITE" id="PS51192">
    <property type="entry name" value="HELICASE_ATP_BIND_1"/>
    <property type="match status" value="1"/>
</dbReference>
<dbReference type="Pfam" id="PF00271">
    <property type="entry name" value="Helicase_C"/>
    <property type="match status" value="1"/>
</dbReference>
<dbReference type="Pfam" id="PF03880">
    <property type="entry name" value="DbpA"/>
    <property type="match status" value="1"/>
</dbReference>